<dbReference type="GO" id="GO:0005829">
    <property type="term" value="C:cytosol"/>
    <property type="evidence" value="ECO:0007669"/>
    <property type="project" value="TreeGrafter"/>
</dbReference>
<dbReference type="CDD" id="cd18808">
    <property type="entry name" value="SF1_C_Upf1"/>
    <property type="match status" value="1"/>
</dbReference>
<feature type="region of interest" description="Disordered" evidence="1">
    <location>
        <begin position="639"/>
        <end position="681"/>
    </location>
</feature>
<dbReference type="PANTHER" id="PTHR10887:SF365">
    <property type="entry name" value="HELICASE WITH ZINC FINGER DOMAIN-RELATED"/>
    <property type="match status" value="1"/>
</dbReference>
<accession>A0A7R9I0I8</accession>
<evidence type="ECO:0000259" key="2">
    <source>
        <dbReference type="Pfam" id="PF13087"/>
    </source>
</evidence>
<dbReference type="InterPro" id="IPR041679">
    <property type="entry name" value="DNA2/NAM7-like_C"/>
</dbReference>
<feature type="compositionally biased region" description="Pro residues" evidence="1">
    <location>
        <begin position="663"/>
        <end position="674"/>
    </location>
</feature>
<evidence type="ECO:0000256" key="1">
    <source>
        <dbReference type="SAM" id="MobiDB-lite"/>
    </source>
</evidence>
<dbReference type="Gene3D" id="3.40.50.300">
    <property type="entry name" value="P-loop containing nucleotide triphosphate hydrolases"/>
    <property type="match status" value="1"/>
</dbReference>
<protein>
    <recommendedName>
        <fullName evidence="2">DNA2/NAM7 helicase-like C-terminal domain-containing protein</fullName>
    </recommendedName>
</protein>
<gene>
    <name evidence="3" type="ORF">TBIB3V08_LOCUS4620</name>
</gene>
<dbReference type="InterPro" id="IPR047187">
    <property type="entry name" value="SF1_C_Upf1"/>
</dbReference>
<proteinExistence type="predicted"/>
<evidence type="ECO:0000313" key="3">
    <source>
        <dbReference type="EMBL" id="CAD7442181.1"/>
    </source>
</evidence>
<dbReference type="InterPro" id="IPR009818">
    <property type="entry name" value="PAM2_motif"/>
</dbReference>
<dbReference type="PANTHER" id="PTHR10887">
    <property type="entry name" value="DNA2/NAM7 HELICASE FAMILY"/>
    <property type="match status" value="1"/>
</dbReference>
<sequence length="792" mass="86965">MFTSELFYDQKLISSGKQPRHDKFYPLTFFTTRGEDVQDINSTAFYNNSEVTKRFILRHLSLSLGLQALQQDRRLKVPSGSNLSAGFLPLKCDVPKLSAELIQIIESSVRCYCERNSDEVETPGKKRIRKPIPGVSAKEVGLDEFTRDSIHQVIYRMYQQGKQFRAIFLSTVRTRRTCHSGTKPAPGGDEMDYGFLSNSKLLNTAITRAQSLVAVVGDPVALCSIGRCRKVWERFIEICNQNKSLFGITWSYLRSQLDGVELKKTYVLNPLAPEFVPRQFAGEPYIRLPSLLGPYGGVGPMLTAPYRFQVPPLPPYPCPMPFFYLPGPPPPPPPSASLYLRTPLFPPPPPGGAGPWALNYPLTSPPGRSTPVGLGPSERKPALFAPAPQRPVPLGNDRDSYVPGGVISPASFPPHLNTTFSSYLDKVVLPHDPMGGKRGVGAGLDKAEQIQFLHNVHFPEKQVLPPLPGHVLVNGHGPPLPHGDWCTLLPPNVSLGEMLESQPRQLEWYTHLMDTAGIEAATSFMELLNLGNMEGPRKTSSPPPALPDVVRTLEDLFNENNNNPCQEMSFTTNPPSHLHNGSMHIQHLNRLNILPQAVEEVQPIWHDNSPREIAPTKPLILRELEASIMMASGRVPDNHAAFSPPPRTVEGWPARSGPLYQRQPPPPDNNPAPVHPLLDKPSVAGGSSGAFAGYARAAVSSLHQHDSAVFYPQPYLQEPQWRQPENEGEEEVGESVPGGATYASVVRAQKPALSTSLSDPGEERSGDPFTVLRALGSKGAAQGAPGLYHYFS</sequence>
<dbReference type="InterPro" id="IPR027417">
    <property type="entry name" value="P-loop_NTPase"/>
</dbReference>
<dbReference type="EMBL" id="OD565603">
    <property type="protein sequence ID" value="CAD7442181.1"/>
    <property type="molecule type" value="Genomic_DNA"/>
</dbReference>
<dbReference type="Pfam" id="PF13087">
    <property type="entry name" value="AAA_12"/>
    <property type="match status" value="1"/>
</dbReference>
<organism evidence="3">
    <name type="scientific">Timema bartmani</name>
    <dbReference type="NCBI Taxonomy" id="61472"/>
    <lineage>
        <taxon>Eukaryota</taxon>
        <taxon>Metazoa</taxon>
        <taxon>Ecdysozoa</taxon>
        <taxon>Arthropoda</taxon>
        <taxon>Hexapoda</taxon>
        <taxon>Insecta</taxon>
        <taxon>Pterygota</taxon>
        <taxon>Neoptera</taxon>
        <taxon>Polyneoptera</taxon>
        <taxon>Phasmatodea</taxon>
        <taxon>Timematodea</taxon>
        <taxon>Timematoidea</taxon>
        <taxon>Timematidae</taxon>
        <taxon>Timema</taxon>
    </lineage>
</organism>
<name>A0A7R9I0I8_9NEOP</name>
<reference evidence="3" key="1">
    <citation type="submission" date="2020-11" db="EMBL/GenBank/DDBJ databases">
        <authorList>
            <person name="Tran Van P."/>
        </authorList>
    </citation>
    <scope>NUCLEOTIDE SEQUENCE</scope>
</reference>
<dbReference type="GO" id="GO:0035194">
    <property type="term" value="P:regulatory ncRNA-mediated post-transcriptional gene silencing"/>
    <property type="evidence" value="ECO:0007669"/>
    <property type="project" value="TreeGrafter"/>
</dbReference>
<dbReference type="InterPro" id="IPR045055">
    <property type="entry name" value="DNA2/NAM7-like"/>
</dbReference>
<dbReference type="GO" id="GO:0043186">
    <property type="term" value="C:P granule"/>
    <property type="evidence" value="ECO:0007669"/>
    <property type="project" value="TreeGrafter"/>
</dbReference>
<dbReference type="Pfam" id="PF07145">
    <property type="entry name" value="PAM2"/>
    <property type="match status" value="1"/>
</dbReference>
<feature type="domain" description="DNA2/NAM7 helicase-like C-terminal" evidence="2">
    <location>
        <begin position="160"/>
        <end position="218"/>
    </location>
</feature>
<dbReference type="AlphaFoldDB" id="A0A7R9I0I8"/>